<dbReference type="OrthoDB" id="3227781at2759"/>
<keyword evidence="2" id="KW-1185">Reference proteome</keyword>
<organism evidence="1 2">
    <name type="scientific">Sistotremastrum suecicum HHB10207 ss-3</name>
    <dbReference type="NCBI Taxonomy" id="1314776"/>
    <lineage>
        <taxon>Eukaryota</taxon>
        <taxon>Fungi</taxon>
        <taxon>Dikarya</taxon>
        <taxon>Basidiomycota</taxon>
        <taxon>Agaricomycotina</taxon>
        <taxon>Agaricomycetes</taxon>
        <taxon>Sistotremastrales</taxon>
        <taxon>Sistotremastraceae</taxon>
        <taxon>Sistotremastrum</taxon>
    </lineage>
</organism>
<dbReference type="Proteomes" id="UP000076798">
    <property type="component" value="Unassembled WGS sequence"/>
</dbReference>
<dbReference type="EMBL" id="KV428036">
    <property type="protein sequence ID" value="KZT40204.1"/>
    <property type="molecule type" value="Genomic_DNA"/>
</dbReference>
<sequence>RDIPIPQKELIVIMRRTMTVKAIAAATEISERAITRVLKNFRDTGSVTGQRLCPIGRPRELSSWDVDYLESLIERKPDIFLSELQQSLRNACNVEVSAETIGRSLKRRGLTRKTVSSI</sequence>
<feature type="non-terminal residue" evidence="1">
    <location>
        <position position="1"/>
    </location>
</feature>
<evidence type="ECO:0000313" key="1">
    <source>
        <dbReference type="EMBL" id="KZT40204.1"/>
    </source>
</evidence>
<accession>A0A166F2D3</accession>
<reference evidence="1 2" key="1">
    <citation type="journal article" date="2016" name="Mol. Biol. Evol.">
        <title>Comparative Genomics of Early-Diverging Mushroom-Forming Fungi Provides Insights into the Origins of Lignocellulose Decay Capabilities.</title>
        <authorList>
            <person name="Nagy L.G."/>
            <person name="Riley R."/>
            <person name="Tritt A."/>
            <person name="Adam C."/>
            <person name="Daum C."/>
            <person name="Floudas D."/>
            <person name="Sun H."/>
            <person name="Yadav J.S."/>
            <person name="Pangilinan J."/>
            <person name="Larsson K.H."/>
            <person name="Matsuura K."/>
            <person name="Barry K."/>
            <person name="Labutti K."/>
            <person name="Kuo R."/>
            <person name="Ohm R.A."/>
            <person name="Bhattacharya S.S."/>
            <person name="Shirouzu T."/>
            <person name="Yoshinaga Y."/>
            <person name="Martin F.M."/>
            <person name="Grigoriev I.V."/>
            <person name="Hibbett D.S."/>
        </authorList>
    </citation>
    <scope>NUCLEOTIDE SEQUENCE [LARGE SCALE GENOMIC DNA]</scope>
    <source>
        <strain evidence="1 2">HHB10207 ss-3</strain>
    </source>
</reference>
<dbReference type="STRING" id="1314776.A0A166F2D3"/>
<dbReference type="InterPro" id="IPR009057">
    <property type="entry name" value="Homeodomain-like_sf"/>
</dbReference>
<evidence type="ECO:0008006" key="3">
    <source>
        <dbReference type="Google" id="ProtNLM"/>
    </source>
</evidence>
<dbReference type="SUPFAM" id="SSF46689">
    <property type="entry name" value="Homeodomain-like"/>
    <property type="match status" value="1"/>
</dbReference>
<evidence type="ECO:0000313" key="2">
    <source>
        <dbReference type="Proteomes" id="UP000076798"/>
    </source>
</evidence>
<gene>
    <name evidence="1" type="ORF">SISSUDRAFT_972953</name>
</gene>
<feature type="non-terminal residue" evidence="1">
    <location>
        <position position="118"/>
    </location>
</feature>
<name>A0A166F2D3_9AGAM</name>
<protein>
    <recommendedName>
        <fullName evidence="3">Paired domain-containing protein</fullName>
    </recommendedName>
</protein>
<proteinExistence type="predicted"/>
<dbReference type="AlphaFoldDB" id="A0A166F2D3"/>